<keyword evidence="3" id="KW-1185">Reference proteome</keyword>
<name>A0ABX2D1X4_9CYAN</name>
<comment type="caution">
    <text evidence="2">The sequence shown here is derived from an EMBL/GenBank/DDBJ whole genome shotgun (WGS) entry which is preliminary data.</text>
</comment>
<evidence type="ECO:0000313" key="3">
    <source>
        <dbReference type="Proteomes" id="UP000702425"/>
    </source>
</evidence>
<sequence length="159" mass="17817">MVRLYARSLKGSRASGPKPNRRGPNVSILGAISVKKVLTSVNLVGSMDGITFEAFIIRKLVPVLWEGACVVMDNYGIHKGEEIEKAIKKAGTRLIFLPPYSPDFSPIKNFWSKVKGILRTLGARTYKALSEAITRAFEQVDEQDFWNWFIHCCYCTSST</sequence>
<accession>A0ABX2D1X4</accession>
<dbReference type="PANTHER" id="PTHR46564:SF1">
    <property type="entry name" value="TRANSPOSASE"/>
    <property type="match status" value="1"/>
</dbReference>
<dbReference type="InterPro" id="IPR036397">
    <property type="entry name" value="RNaseH_sf"/>
</dbReference>
<dbReference type="PANTHER" id="PTHR46564">
    <property type="entry name" value="TRANSPOSASE"/>
    <property type="match status" value="1"/>
</dbReference>
<gene>
    <name evidence="2" type="ORF">E5S67_03749</name>
</gene>
<dbReference type="Gene3D" id="3.30.420.10">
    <property type="entry name" value="Ribonuclease H-like superfamily/Ribonuclease H"/>
    <property type="match status" value="1"/>
</dbReference>
<dbReference type="Proteomes" id="UP000702425">
    <property type="component" value="Unassembled WGS sequence"/>
</dbReference>
<feature type="domain" description="Tc1-like transposase DDE" evidence="1">
    <location>
        <begin position="2"/>
        <end position="120"/>
    </location>
</feature>
<proteinExistence type="predicted"/>
<evidence type="ECO:0000259" key="1">
    <source>
        <dbReference type="Pfam" id="PF13358"/>
    </source>
</evidence>
<evidence type="ECO:0000313" key="2">
    <source>
        <dbReference type="EMBL" id="NQE35987.1"/>
    </source>
</evidence>
<dbReference type="InterPro" id="IPR038717">
    <property type="entry name" value="Tc1-like_DDE_dom"/>
</dbReference>
<dbReference type="Pfam" id="PF13358">
    <property type="entry name" value="DDE_3"/>
    <property type="match status" value="1"/>
</dbReference>
<organism evidence="2 3">
    <name type="scientific">Microcoleus asticus IPMA8</name>
    <dbReference type="NCBI Taxonomy" id="2563858"/>
    <lineage>
        <taxon>Bacteria</taxon>
        <taxon>Bacillati</taxon>
        <taxon>Cyanobacteriota</taxon>
        <taxon>Cyanophyceae</taxon>
        <taxon>Oscillatoriophycideae</taxon>
        <taxon>Oscillatoriales</taxon>
        <taxon>Microcoleaceae</taxon>
        <taxon>Microcoleus</taxon>
        <taxon>Microcoleus asticus</taxon>
    </lineage>
</organism>
<reference evidence="2 3" key="1">
    <citation type="journal article" date="2020" name="Sci. Rep.">
        <title>A novel cyanobacterial geosmin producer, revising GeoA distribution and dispersion patterns in Bacteria.</title>
        <authorList>
            <person name="Churro C."/>
            <person name="Semedo-Aguiar A.P."/>
            <person name="Silva A.D."/>
            <person name="Pereira-Leal J.B."/>
            <person name="Leite R.B."/>
        </authorList>
    </citation>
    <scope>NUCLEOTIDE SEQUENCE [LARGE SCALE GENOMIC DNA]</scope>
    <source>
        <strain evidence="2 3">IPMA8</strain>
    </source>
</reference>
<dbReference type="EMBL" id="SRRZ01000070">
    <property type="protein sequence ID" value="NQE35987.1"/>
    <property type="molecule type" value="Genomic_DNA"/>
</dbReference>
<protein>
    <recommendedName>
        <fullName evidence="1">Tc1-like transposase DDE domain-containing protein</fullName>
    </recommendedName>
</protein>